<comment type="caution">
    <text evidence="1">The sequence shown here is derived from an EMBL/GenBank/DDBJ whole genome shotgun (WGS) entry which is preliminary data.</text>
</comment>
<protein>
    <submittedName>
        <fullName evidence="1">Uncharacterized protein</fullName>
    </submittedName>
</protein>
<evidence type="ECO:0000313" key="1">
    <source>
        <dbReference type="EMBL" id="GMN70483.1"/>
    </source>
</evidence>
<proteinExistence type="predicted"/>
<dbReference type="AlphaFoldDB" id="A0AA88EAZ5"/>
<dbReference type="Proteomes" id="UP001187192">
    <property type="component" value="Unassembled WGS sequence"/>
</dbReference>
<reference evidence="1" key="1">
    <citation type="submission" date="2023-07" db="EMBL/GenBank/DDBJ databases">
        <title>draft genome sequence of fig (Ficus carica).</title>
        <authorList>
            <person name="Takahashi T."/>
            <person name="Nishimura K."/>
        </authorList>
    </citation>
    <scope>NUCLEOTIDE SEQUENCE</scope>
</reference>
<dbReference type="EMBL" id="BTGU01001157">
    <property type="protein sequence ID" value="GMN70483.1"/>
    <property type="molecule type" value="Genomic_DNA"/>
</dbReference>
<organism evidence="1 2">
    <name type="scientific">Ficus carica</name>
    <name type="common">Common fig</name>
    <dbReference type="NCBI Taxonomy" id="3494"/>
    <lineage>
        <taxon>Eukaryota</taxon>
        <taxon>Viridiplantae</taxon>
        <taxon>Streptophyta</taxon>
        <taxon>Embryophyta</taxon>
        <taxon>Tracheophyta</taxon>
        <taxon>Spermatophyta</taxon>
        <taxon>Magnoliopsida</taxon>
        <taxon>eudicotyledons</taxon>
        <taxon>Gunneridae</taxon>
        <taxon>Pentapetalae</taxon>
        <taxon>rosids</taxon>
        <taxon>fabids</taxon>
        <taxon>Rosales</taxon>
        <taxon>Moraceae</taxon>
        <taxon>Ficeae</taxon>
        <taxon>Ficus</taxon>
    </lineage>
</organism>
<sequence>MEGGWVEQQRWRSKVKLCELLGFRRSVTREKCGRQRREREREEHGLGLEREKVKVLRFEGKRESEK</sequence>
<keyword evidence="2" id="KW-1185">Reference proteome</keyword>
<accession>A0AA88EAZ5</accession>
<evidence type="ECO:0000313" key="2">
    <source>
        <dbReference type="Proteomes" id="UP001187192"/>
    </source>
</evidence>
<name>A0AA88EAZ5_FICCA</name>
<gene>
    <name evidence="1" type="ORF">TIFTF001_039526</name>
</gene>